<keyword evidence="2" id="KW-1185">Reference proteome</keyword>
<protein>
    <submittedName>
        <fullName evidence="1">Uncharacterized protein</fullName>
    </submittedName>
</protein>
<evidence type="ECO:0000313" key="1">
    <source>
        <dbReference type="EnsemblPlants" id="OBART02G21600.1"/>
    </source>
</evidence>
<dbReference type="PaxDb" id="65489-OBART02G21600.1"/>
<sequence>MRKKTRRGGGTAVVSDKRQPRLMATRTCAVMAAVTDRRGSRFLAVEAGGVEASRVIHPL</sequence>
<evidence type="ECO:0000313" key="2">
    <source>
        <dbReference type="Proteomes" id="UP000026960"/>
    </source>
</evidence>
<dbReference type="AlphaFoldDB" id="A0A0D3F6S4"/>
<name>A0A0D3F6S4_9ORYZ</name>
<dbReference type="Proteomes" id="UP000026960">
    <property type="component" value="Chromosome 2"/>
</dbReference>
<dbReference type="Gramene" id="OBART02G21600.1">
    <property type="protein sequence ID" value="OBART02G21600.1"/>
    <property type="gene ID" value="OBART02G21600"/>
</dbReference>
<organism evidence="1">
    <name type="scientific">Oryza barthii</name>
    <dbReference type="NCBI Taxonomy" id="65489"/>
    <lineage>
        <taxon>Eukaryota</taxon>
        <taxon>Viridiplantae</taxon>
        <taxon>Streptophyta</taxon>
        <taxon>Embryophyta</taxon>
        <taxon>Tracheophyta</taxon>
        <taxon>Spermatophyta</taxon>
        <taxon>Magnoliopsida</taxon>
        <taxon>Liliopsida</taxon>
        <taxon>Poales</taxon>
        <taxon>Poaceae</taxon>
        <taxon>BOP clade</taxon>
        <taxon>Oryzoideae</taxon>
        <taxon>Oryzeae</taxon>
        <taxon>Oryzinae</taxon>
        <taxon>Oryza</taxon>
    </lineage>
</organism>
<accession>A0A0D3F6S4</accession>
<reference evidence="1" key="1">
    <citation type="journal article" date="2009" name="Rice">
        <title>De Novo Next Generation Sequencing of Plant Genomes.</title>
        <authorList>
            <person name="Rounsley S."/>
            <person name="Marri P.R."/>
            <person name="Yu Y."/>
            <person name="He R."/>
            <person name="Sisneros N."/>
            <person name="Goicoechea J.L."/>
            <person name="Lee S.J."/>
            <person name="Angelova A."/>
            <person name="Kudrna D."/>
            <person name="Luo M."/>
            <person name="Affourtit J."/>
            <person name="Desany B."/>
            <person name="Knight J."/>
            <person name="Niazi F."/>
            <person name="Egholm M."/>
            <person name="Wing R.A."/>
        </authorList>
    </citation>
    <scope>NUCLEOTIDE SEQUENCE [LARGE SCALE GENOMIC DNA]</scope>
    <source>
        <strain evidence="1">cv. IRGC 105608</strain>
    </source>
</reference>
<reference evidence="1" key="2">
    <citation type="submission" date="2015-03" db="UniProtKB">
        <authorList>
            <consortium name="EnsemblPlants"/>
        </authorList>
    </citation>
    <scope>IDENTIFICATION</scope>
</reference>
<dbReference type="EnsemblPlants" id="OBART02G21600.1">
    <property type="protein sequence ID" value="OBART02G21600.1"/>
    <property type="gene ID" value="OBART02G21600"/>
</dbReference>
<dbReference type="HOGENOM" id="CLU_2964509_0_0_1"/>
<proteinExistence type="predicted"/>